<evidence type="ECO:0000313" key="4">
    <source>
        <dbReference type="Proteomes" id="UP000234790"/>
    </source>
</evidence>
<keyword evidence="4" id="KW-1185">Reference proteome</keyword>
<dbReference type="AlphaFoldDB" id="A0A2K9LV20"/>
<dbReference type="KEGG" id="smoo:SMONO_v1c06340"/>
<dbReference type="Proteomes" id="UP000234790">
    <property type="component" value="Chromosome"/>
</dbReference>
<gene>
    <name evidence="3" type="primary">cutC</name>
    <name evidence="3" type="ORF">SMONO_v1c06340</name>
</gene>
<organism evidence="3 4">
    <name type="scientific">Spiroplasma monobiae MQ-1</name>
    <dbReference type="NCBI Taxonomy" id="1336748"/>
    <lineage>
        <taxon>Bacteria</taxon>
        <taxon>Bacillati</taxon>
        <taxon>Mycoplasmatota</taxon>
        <taxon>Mollicutes</taxon>
        <taxon>Entomoplasmatales</taxon>
        <taxon>Spiroplasmataceae</taxon>
        <taxon>Spiroplasma</taxon>
    </lineage>
</organism>
<dbReference type="PANTHER" id="PTHR12598:SF0">
    <property type="entry name" value="COPPER HOMEOSTASIS PROTEIN CUTC HOMOLOG"/>
    <property type="match status" value="1"/>
</dbReference>
<dbReference type="RefSeq" id="WP_101780928.1">
    <property type="nucleotide sequence ID" value="NZ_CP025543.1"/>
</dbReference>
<dbReference type="PANTHER" id="PTHR12598">
    <property type="entry name" value="COPPER HOMEOSTASIS PROTEIN CUTC"/>
    <property type="match status" value="1"/>
</dbReference>
<dbReference type="InterPro" id="IPR005627">
    <property type="entry name" value="CutC-like"/>
</dbReference>
<dbReference type="OrthoDB" id="9815677at2"/>
<accession>A0A2K9LV20</accession>
<dbReference type="SUPFAM" id="SSF110395">
    <property type="entry name" value="CutC-like"/>
    <property type="match status" value="1"/>
</dbReference>
<sequence>MLLEVIAKDVRDIEIINNSKANRIEFCKELTVGGLTPEKEDIIRACEISKLPLNIMVRNTYKDFFYNKKEKNEMLEQVEFISKTKANGIVIGSLNKDLTIDVEFLKEVIKIKKNLEITFHKAFDEVEDFELSYKVLNELGITNVLTSGGKDILKGKEVIKNLVSLNLNTKILIGGGVNQENFLELNQISKDIHVGTCVRDNSSWDEPVNSEKIDKLLEN</sequence>
<protein>
    <recommendedName>
        <fullName evidence="2">Copper homeostasis protein cutC homolog</fullName>
    </recommendedName>
</protein>
<dbReference type="GO" id="GO:0005507">
    <property type="term" value="F:copper ion binding"/>
    <property type="evidence" value="ECO:0007669"/>
    <property type="project" value="TreeGrafter"/>
</dbReference>
<dbReference type="Gene3D" id="3.20.20.380">
    <property type="entry name" value="Copper homeostasis (CutC) domain"/>
    <property type="match status" value="1"/>
</dbReference>
<dbReference type="Pfam" id="PF03932">
    <property type="entry name" value="CutC"/>
    <property type="match status" value="1"/>
</dbReference>
<proteinExistence type="inferred from homology"/>
<reference evidence="3 4" key="1">
    <citation type="submission" date="2017-12" db="EMBL/GenBank/DDBJ databases">
        <title>Complete genome sequence of Spiroplasma monobiae MQ-1 (ATCC 33825).</title>
        <authorList>
            <person name="Tsai Y.-M."/>
            <person name="Lo W.-S."/>
            <person name="Wu P.-S."/>
            <person name="Cho S.-T."/>
            <person name="Kuo C.-H."/>
        </authorList>
    </citation>
    <scope>NUCLEOTIDE SEQUENCE [LARGE SCALE GENOMIC DNA]</scope>
    <source>
        <strain evidence="3 4">MQ-1</strain>
    </source>
</reference>
<evidence type="ECO:0000256" key="1">
    <source>
        <dbReference type="ARBA" id="ARBA00007768"/>
    </source>
</evidence>
<name>A0A2K9LV20_SPISQ</name>
<dbReference type="InterPro" id="IPR036822">
    <property type="entry name" value="CutC-like_dom_sf"/>
</dbReference>
<evidence type="ECO:0000313" key="3">
    <source>
        <dbReference type="EMBL" id="AUM62883.1"/>
    </source>
</evidence>
<evidence type="ECO:0000256" key="2">
    <source>
        <dbReference type="ARBA" id="ARBA00019014"/>
    </source>
</evidence>
<comment type="similarity">
    <text evidence="1">Belongs to the CutC family.</text>
</comment>
<dbReference type="EMBL" id="CP025543">
    <property type="protein sequence ID" value="AUM62883.1"/>
    <property type="molecule type" value="Genomic_DNA"/>
</dbReference>